<feature type="transmembrane region" description="Helical" evidence="1">
    <location>
        <begin position="65"/>
        <end position="86"/>
    </location>
</feature>
<keyword evidence="1" id="KW-1133">Transmembrane helix</keyword>
<evidence type="ECO:0000256" key="1">
    <source>
        <dbReference type="SAM" id="Phobius"/>
    </source>
</evidence>
<feature type="transmembrane region" description="Helical" evidence="1">
    <location>
        <begin position="106"/>
        <end position="127"/>
    </location>
</feature>
<organism evidence="2">
    <name type="scientific">Cacopsylla melanoneura</name>
    <dbReference type="NCBI Taxonomy" id="428564"/>
    <lineage>
        <taxon>Eukaryota</taxon>
        <taxon>Metazoa</taxon>
        <taxon>Ecdysozoa</taxon>
        <taxon>Arthropoda</taxon>
        <taxon>Hexapoda</taxon>
        <taxon>Insecta</taxon>
        <taxon>Pterygota</taxon>
        <taxon>Neoptera</taxon>
        <taxon>Paraneoptera</taxon>
        <taxon>Hemiptera</taxon>
        <taxon>Sternorrhyncha</taxon>
        <taxon>Psylloidea</taxon>
        <taxon>Psyllidae</taxon>
        <taxon>Psyllinae</taxon>
        <taxon>Cacopsylla</taxon>
    </lineage>
</organism>
<accession>A0A8D8UL64</accession>
<protein>
    <submittedName>
        <fullName evidence="2">Uncharacterized protein</fullName>
    </submittedName>
</protein>
<keyword evidence="1" id="KW-0812">Transmembrane</keyword>
<dbReference type="AlphaFoldDB" id="A0A8D8UL64"/>
<name>A0A8D8UL64_9HEMI</name>
<keyword evidence="1" id="KW-0472">Membrane</keyword>
<sequence length="129" mass="13890">MSYEKICTKMKYQIKDGGSHTTCHQNKCAFASFLSYSSELVAGLTTSKLLGVVMFTSTKKSGKNFLNIINLCPFNGLTVSLVGLSVRGAGGVYLSVPLFSMPKIRFLITSARSFILAKSSGVVIFSLST</sequence>
<dbReference type="EMBL" id="HBUF01343862">
    <property type="protein sequence ID" value="CAG6707144.1"/>
    <property type="molecule type" value="Transcribed_RNA"/>
</dbReference>
<proteinExistence type="predicted"/>
<reference evidence="2" key="1">
    <citation type="submission" date="2021-05" db="EMBL/GenBank/DDBJ databases">
        <authorList>
            <person name="Alioto T."/>
            <person name="Alioto T."/>
            <person name="Gomez Garrido J."/>
        </authorList>
    </citation>
    <scope>NUCLEOTIDE SEQUENCE</scope>
</reference>
<evidence type="ECO:0000313" key="2">
    <source>
        <dbReference type="EMBL" id="CAG6707144.1"/>
    </source>
</evidence>